<dbReference type="GO" id="GO:0016787">
    <property type="term" value="F:hydrolase activity"/>
    <property type="evidence" value="ECO:0007669"/>
    <property type="project" value="UniProtKB-KW"/>
</dbReference>
<keyword evidence="7 11" id="KW-0067">ATP-binding</keyword>
<dbReference type="PROSITE" id="PS50162">
    <property type="entry name" value="RECA_2"/>
    <property type="match status" value="1"/>
</dbReference>
<evidence type="ECO:0000256" key="11">
    <source>
        <dbReference type="HAMAP-Rule" id="MF_01498"/>
    </source>
</evidence>
<feature type="binding site" evidence="11">
    <location>
        <begin position="100"/>
        <end position="107"/>
    </location>
    <ligand>
        <name>ATP</name>
        <dbReference type="ChEBI" id="CHEBI:30616"/>
    </ligand>
</feature>
<dbReference type="GO" id="GO:0005524">
    <property type="term" value="F:ATP binding"/>
    <property type="evidence" value="ECO:0007669"/>
    <property type="project" value="UniProtKB-UniRule"/>
</dbReference>
<dbReference type="RefSeq" id="WP_049725341.1">
    <property type="nucleotide sequence ID" value="NZ_CP012154.1"/>
</dbReference>
<dbReference type="SMART" id="SM00382">
    <property type="entry name" value="AAA"/>
    <property type="match status" value="1"/>
</dbReference>
<evidence type="ECO:0000256" key="4">
    <source>
        <dbReference type="ARBA" id="ARBA00022771"/>
    </source>
</evidence>
<dbReference type="Proteomes" id="UP000066624">
    <property type="component" value="Chromosome"/>
</dbReference>
<evidence type="ECO:0000313" key="14">
    <source>
        <dbReference type="EMBL" id="AKS41721.1"/>
    </source>
</evidence>
<name>A0A0K0XVS8_9GAMM</name>
<reference evidence="14 15" key="1">
    <citation type="submission" date="2015-07" db="EMBL/GenBank/DDBJ databases">
        <authorList>
            <person name="Noorani M."/>
        </authorList>
    </citation>
    <scope>NUCLEOTIDE SEQUENCE [LARGE SCALE GENOMIC DNA]</scope>
    <source>
        <strain evidence="14 15">KCTC 42284</strain>
    </source>
</reference>
<comment type="domain">
    <text evidence="11">The middle region has homology to RecA with ATPase motifs including the RadA KNRFG motif, while the C-terminus is homologous to Lon protease.</text>
</comment>
<protein>
    <recommendedName>
        <fullName evidence="11 12">DNA repair protein RadA</fullName>
    </recommendedName>
</protein>
<comment type="function">
    <text evidence="11">Plays a role in repairing double-strand DNA breaks, probably involving stabilizing or processing branched DNA or blocked replication forks.</text>
</comment>
<dbReference type="InterPro" id="IPR027417">
    <property type="entry name" value="P-loop_NTPase"/>
</dbReference>
<dbReference type="STRING" id="1579979.WM2015_1349"/>
<sequence length="450" mass="47163">MAKSKSIYTCRECGASFPKWSGQCPDCSAWNALEEAVAAPAGGGGPRGRGNWTGTASAKVVRLAEVKAEDTGRRLSTSLSELDRVLGGGLVPGSVVLLGGDPGIGKSTLLLQAQAELGGLYVTGEESAGQVAMRARRLDLDPGRLECLTETSLEVILATAAERRPAFMVVDSIQTLWTESLQSAPGAVAQVRECAARLVQFAKQTGCAVVLVGHVTKEGALAGPRVLEHMVDAVLYFESDSGSRYRLIRAVKNRFGAANELGVFAMTDKGLSAVGNPSAIFLSGQDEPAAGSCVLVTREGTRPLMVEVQALVAPSTLSNPRRVAVGVDPNRLALLLAVMNRHAGLQIGDQDVFVNVAGGIRISETASDLAIALALKSSLREKPLPRGLVAFGEIGLSGELRPVYNGEERLREAAGQGFDQALVPEGNLKGVKARITARGYRNLAQALASI</sequence>
<accession>A0A0K0XVS8</accession>
<dbReference type="PRINTS" id="PR01874">
    <property type="entry name" value="DNAREPAIRADA"/>
</dbReference>
<keyword evidence="5" id="KW-0378">Hydrolase</keyword>
<proteinExistence type="inferred from homology"/>
<dbReference type="Gene3D" id="3.30.230.10">
    <property type="match status" value="1"/>
</dbReference>
<keyword evidence="1 11" id="KW-0479">Metal-binding</keyword>
<dbReference type="EMBL" id="CP012154">
    <property type="protein sequence ID" value="AKS41721.1"/>
    <property type="molecule type" value="Genomic_DNA"/>
</dbReference>
<dbReference type="HAMAP" id="MF_01498">
    <property type="entry name" value="RadA_bact"/>
    <property type="match status" value="1"/>
</dbReference>
<keyword evidence="4 13" id="KW-0863">Zinc-finger</keyword>
<dbReference type="Pfam" id="PF13541">
    <property type="entry name" value="ChlI"/>
    <property type="match status" value="1"/>
</dbReference>
<dbReference type="PANTHER" id="PTHR32472:SF10">
    <property type="entry name" value="DNA REPAIR PROTEIN RADA-LIKE PROTEIN"/>
    <property type="match status" value="1"/>
</dbReference>
<evidence type="ECO:0000256" key="12">
    <source>
        <dbReference type="NCBIfam" id="TIGR00416"/>
    </source>
</evidence>
<evidence type="ECO:0000313" key="15">
    <source>
        <dbReference type="Proteomes" id="UP000066624"/>
    </source>
</evidence>
<dbReference type="KEGG" id="wma:WM2015_1349"/>
<feature type="region of interest" description="Lon-protease-like" evidence="11">
    <location>
        <begin position="351"/>
        <end position="450"/>
    </location>
</feature>
<dbReference type="SUPFAM" id="SSF52540">
    <property type="entry name" value="P-loop containing nucleoside triphosphate hydrolases"/>
    <property type="match status" value="1"/>
</dbReference>
<dbReference type="PATRIC" id="fig|1579979.3.peg.1383"/>
<dbReference type="AlphaFoldDB" id="A0A0K0XVS8"/>
<dbReference type="PANTHER" id="PTHR32472">
    <property type="entry name" value="DNA REPAIR PROTEIN RADA"/>
    <property type="match status" value="1"/>
</dbReference>
<evidence type="ECO:0000256" key="6">
    <source>
        <dbReference type="ARBA" id="ARBA00022833"/>
    </source>
</evidence>
<keyword evidence="15" id="KW-1185">Reference proteome</keyword>
<dbReference type="Pfam" id="PF18073">
    <property type="entry name" value="Zn_ribbon_LapB"/>
    <property type="match status" value="1"/>
</dbReference>
<gene>
    <name evidence="11" type="primary">radA</name>
    <name evidence="14" type="ORF">WM2015_1349</name>
</gene>
<evidence type="ECO:0000256" key="1">
    <source>
        <dbReference type="ARBA" id="ARBA00022723"/>
    </source>
</evidence>
<dbReference type="GO" id="GO:0005829">
    <property type="term" value="C:cytosol"/>
    <property type="evidence" value="ECO:0007669"/>
    <property type="project" value="TreeGrafter"/>
</dbReference>
<keyword evidence="6 13" id="KW-0862">Zinc</keyword>
<dbReference type="Gene3D" id="3.40.50.300">
    <property type="entry name" value="P-loop containing nucleotide triphosphate hydrolases"/>
    <property type="match status" value="1"/>
</dbReference>
<dbReference type="NCBIfam" id="TIGR00416">
    <property type="entry name" value="sms"/>
    <property type="match status" value="1"/>
</dbReference>
<evidence type="ECO:0000256" key="2">
    <source>
        <dbReference type="ARBA" id="ARBA00022741"/>
    </source>
</evidence>
<keyword evidence="2 11" id="KW-0547">Nucleotide-binding</keyword>
<dbReference type="InterPro" id="IPR014721">
    <property type="entry name" value="Ribsml_uS5_D2-typ_fold_subgr"/>
</dbReference>
<dbReference type="GO" id="GO:0008270">
    <property type="term" value="F:zinc ion binding"/>
    <property type="evidence" value="ECO:0007669"/>
    <property type="project" value="UniProtKB-KW"/>
</dbReference>
<feature type="short sequence motif" description="RadA KNRFG motif" evidence="11">
    <location>
        <begin position="252"/>
        <end position="256"/>
    </location>
</feature>
<keyword evidence="3 11" id="KW-0227">DNA damage</keyword>
<dbReference type="InterPro" id="IPR020568">
    <property type="entry name" value="Ribosomal_Su5_D2-typ_SF"/>
</dbReference>
<organism evidence="14 15">
    <name type="scientific">Wenzhouxiangella marina</name>
    <dbReference type="NCBI Taxonomy" id="1579979"/>
    <lineage>
        <taxon>Bacteria</taxon>
        <taxon>Pseudomonadati</taxon>
        <taxon>Pseudomonadota</taxon>
        <taxon>Gammaproteobacteria</taxon>
        <taxon>Chromatiales</taxon>
        <taxon>Wenzhouxiangellaceae</taxon>
        <taxon>Wenzhouxiangella</taxon>
    </lineage>
</organism>
<evidence type="ECO:0000256" key="13">
    <source>
        <dbReference type="RuleBase" id="RU003555"/>
    </source>
</evidence>
<evidence type="ECO:0000256" key="9">
    <source>
        <dbReference type="ARBA" id="ARBA00023125"/>
    </source>
</evidence>
<keyword evidence="9 11" id="KW-0238">DNA-binding</keyword>
<comment type="similarity">
    <text evidence="11 13">Belongs to the RecA family. RadA subfamily.</text>
</comment>
<dbReference type="InterPro" id="IPR041166">
    <property type="entry name" value="Rubredoxin_2"/>
</dbReference>
<dbReference type="Pfam" id="PF13481">
    <property type="entry name" value="AAA_25"/>
    <property type="match status" value="1"/>
</dbReference>
<dbReference type="SUPFAM" id="SSF54211">
    <property type="entry name" value="Ribosomal protein S5 domain 2-like"/>
    <property type="match status" value="1"/>
</dbReference>
<dbReference type="OrthoDB" id="9803906at2"/>
<evidence type="ECO:0000256" key="10">
    <source>
        <dbReference type="ARBA" id="ARBA00023204"/>
    </source>
</evidence>
<keyword evidence="10 11" id="KW-0234">DNA repair</keyword>
<dbReference type="InterPro" id="IPR020588">
    <property type="entry name" value="RecA_ATP-bd"/>
</dbReference>
<dbReference type="GO" id="GO:0003684">
    <property type="term" value="F:damaged DNA binding"/>
    <property type="evidence" value="ECO:0007669"/>
    <property type="project" value="InterPro"/>
</dbReference>
<comment type="function">
    <text evidence="13">DNA-dependent ATPase involved in processing of recombination intermediates, plays a role in repairing DNA breaks. Stimulates the branch migration of RecA-mediated strand transfer reactions, allowing the 3' invading strand to extend heteroduplex DNA faster. Binds ssDNA in the presence of ADP but not other nucleotides, has ATPase activity that is stimulated by ssDNA and various branched DNA structures, but inhibited by SSB. Does not have RecA's homology-searching function.</text>
</comment>
<dbReference type="GO" id="GO:0000725">
    <property type="term" value="P:recombinational repair"/>
    <property type="evidence" value="ECO:0007669"/>
    <property type="project" value="UniProtKB-UniRule"/>
</dbReference>
<evidence type="ECO:0000256" key="7">
    <source>
        <dbReference type="ARBA" id="ARBA00022840"/>
    </source>
</evidence>
<evidence type="ECO:0000256" key="8">
    <source>
        <dbReference type="ARBA" id="ARBA00023016"/>
    </source>
</evidence>
<keyword evidence="8 11" id="KW-0346">Stress response</keyword>
<dbReference type="InterPro" id="IPR003593">
    <property type="entry name" value="AAA+_ATPase"/>
</dbReference>
<dbReference type="InterPro" id="IPR004504">
    <property type="entry name" value="DNA_repair_RadA"/>
</dbReference>
<evidence type="ECO:0000256" key="3">
    <source>
        <dbReference type="ARBA" id="ARBA00022763"/>
    </source>
</evidence>
<dbReference type="GO" id="GO:0140664">
    <property type="term" value="F:ATP-dependent DNA damage sensor activity"/>
    <property type="evidence" value="ECO:0007669"/>
    <property type="project" value="InterPro"/>
</dbReference>
<dbReference type="CDD" id="cd01121">
    <property type="entry name" value="RadA_SMS_N"/>
    <property type="match status" value="1"/>
</dbReference>
<dbReference type="FunFam" id="3.40.50.300:FF:000050">
    <property type="entry name" value="DNA repair protein RadA"/>
    <property type="match status" value="1"/>
</dbReference>
<evidence type="ECO:0000256" key="5">
    <source>
        <dbReference type="ARBA" id="ARBA00022801"/>
    </source>
</evidence>